<evidence type="ECO:0000313" key="3">
    <source>
        <dbReference type="Proteomes" id="UP000257109"/>
    </source>
</evidence>
<dbReference type="Proteomes" id="UP000257109">
    <property type="component" value="Unassembled WGS sequence"/>
</dbReference>
<proteinExistence type="predicted"/>
<evidence type="ECO:0000256" key="1">
    <source>
        <dbReference type="SAM" id="MobiDB-lite"/>
    </source>
</evidence>
<accession>A0A371HZC5</accession>
<name>A0A371HZC5_MUCPR</name>
<feature type="compositionally biased region" description="Basic and acidic residues" evidence="1">
    <location>
        <begin position="134"/>
        <end position="144"/>
    </location>
</feature>
<feature type="non-terminal residue" evidence="2">
    <location>
        <position position="1"/>
    </location>
</feature>
<comment type="caution">
    <text evidence="2">The sequence shown here is derived from an EMBL/GenBank/DDBJ whole genome shotgun (WGS) entry which is preliminary data.</text>
</comment>
<keyword evidence="3" id="KW-1185">Reference proteome</keyword>
<sequence length="349" mass="40394">MKKQEKKYLALKFREEQGKQIHSKKRSRLEHQRLQDLVLYKMTNHLRKDLICHDVTDPMVLNNVDKNNDWLLEEMIDNEEGAEDELIFDDLTQGVEAATSGEGEPITYTRQHTSKEEEEEEIYKKSESEEEEEIYKSSEKEYPLKRPSPSRHCGKDILARIVPEDRKCAAIFSRSFIFLSLSSSALISSAPSSFGPSSKPDNLISFAYSLKVLRSNVLHLIEESKTSEEIANEKESAHRRRDRGIPEELGTYRGDRLAPIDDTLCEFLHRKLLETSSRVRRVLCCLVLRSVPPLRCLVVEILEPERLGFCRERIESLEWKGFKGFLLTSQLSKSNINSNLWDWDGSPYN</sequence>
<feature type="region of interest" description="Disordered" evidence="1">
    <location>
        <begin position="98"/>
        <end position="151"/>
    </location>
</feature>
<evidence type="ECO:0000313" key="2">
    <source>
        <dbReference type="EMBL" id="RDY08148.1"/>
    </source>
</evidence>
<dbReference type="EMBL" id="QJKJ01001335">
    <property type="protein sequence ID" value="RDY08148.1"/>
    <property type="molecule type" value="Genomic_DNA"/>
</dbReference>
<gene>
    <name evidence="2" type="ORF">CR513_07666</name>
</gene>
<dbReference type="AlphaFoldDB" id="A0A371HZC5"/>
<organism evidence="2 3">
    <name type="scientific">Mucuna pruriens</name>
    <name type="common">Velvet bean</name>
    <name type="synonym">Dolichos pruriens</name>
    <dbReference type="NCBI Taxonomy" id="157652"/>
    <lineage>
        <taxon>Eukaryota</taxon>
        <taxon>Viridiplantae</taxon>
        <taxon>Streptophyta</taxon>
        <taxon>Embryophyta</taxon>
        <taxon>Tracheophyta</taxon>
        <taxon>Spermatophyta</taxon>
        <taxon>Magnoliopsida</taxon>
        <taxon>eudicotyledons</taxon>
        <taxon>Gunneridae</taxon>
        <taxon>Pentapetalae</taxon>
        <taxon>rosids</taxon>
        <taxon>fabids</taxon>
        <taxon>Fabales</taxon>
        <taxon>Fabaceae</taxon>
        <taxon>Papilionoideae</taxon>
        <taxon>50 kb inversion clade</taxon>
        <taxon>NPAAA clade</taxon>
        <taxon>indigoferoid/millettioid clade</taxon>
        <taxon>Phaseoleae</taxon>
        <taxon>Mucuna</taxon>
    </lineage>
</organism>
<reference evidence="2" key="1">
    <citation type="submission" date="2018-05" db="EMBL/GenBank/DDBJ databases">
        <title>Draft genome of Mucuna pruriens seed.</title>
        <authorList>
            <person name="Nnadi N.E."/>
            <person name="Vos R."/>
            <person name="Hasami M.H."/>
            <person name="Devisetty U.K."/>
            <person name="Aguiy J.C."/>
        </authorList>
    </citation>
    <scope>NUCLEOTIDE SEQUENCE [LARGE SCALE GENOMIC DNA]</scope>
    <source>
        <strain evidence="2">JCA_2017</strain>
    </source>
</reference>
<protein>
    <submittedName>
        <fullName evidence="2">Uncharacterized protein</fullName>
    </submittedName>
</protein>